<reference evidence="1 2" key="1">
    <citation type="journal article" date="2015" name="Fungal Genet. Biol.">
        <title>Evolution of novel wood decay mechanisms in Agaricales revealed by the genome sequences of Fistulina hepatica and Cylindrobasidium torrendii.</title>
        <authorList>
            <person name="Floudas D."/>
            <person name="Held B.W."/>
            <person name="Riley R."/>
            <person name="Nagy L.G."/>
            <person name="Koehler G."/>
            <person name="Ransdell A.S."/>
            <person name="Younus H."/>
            <person name="Chow J."/>
            <person name="Chiniquy J."/>
            <person name="Lipzen A."/>
            <person name="Tritt A."/>
            <person name="Sun H."/>
            <person name="Haridas S."/>
            <person name="LaButti K."/>
            <person name="Ohm R.A."/>
            <person name="Kues U."/>
            <person name="Blanchette R.A."/>
            <person name="Grigoriev I.V."/>
            <person name="Minto R.E."/>
            <person name="Hibbett D.S."/>
        </authorList>
    </citation>
    <scope>NUCLEOTIDE SEQUENCE [LARGE SCALE GENOMIC DNA]</scope>
    <source>
        <strain evidence="1 2">ATCC 64428</strain>
    </source>
</reference>
<keyword evidence="2" id="KW-1185">Reference proteome</keyword>
<dbReference type="AlphaFoldDB" id="A0A0D7A5Z7"/>
<protein>
    <submittedName>
        <fullName evidence="1">Uncharacterized protein</fullName>
    </submittedName>
</protein>
<evidence type="ECO:0000313" key="2">
    <source>
        <dbReference type="Proteomes" id="UP000054144"/>
    </source>
</evidence>
<evidence type="ECO:0000313" key="1">
    <source>
        <dbReference type="EMBL" id="KIY46165.1"/>
    </source>
</evidence>
<organism evidence="1 2">
    <name type="scientific">Fistulina hepatica ATCC 64428</name>
    <dbReference type="NCBI Taxonomy" id="1128425"/>
    <lineage>
        <taxon>Eukaryota</taxon>
        <taxon>Fungi</taxon>
        <taxon>Dikarya</taxon>
        <taxon>Basidiomycota</taxon>
        <taxon>Agaricomycotina</taxon>
        <taxon>Agaricomycetes</taxon>
        <taxon>Agaricomycetidae</taxon>
        <taxon>Agaricales</taxon>
        <taxon>Fistulinaceae</taxon>
        <taxon>Fistulina</taxon>
    </lineage>
</organism>
<feature type="non-terminal residue" evidence="1">
    <location>
        <position position="199"/>
    </location>
</feature>
<dbReference type="EMBL" id="KN882043">
    <property type="protein sequence ID" value="KIY46165.1"/>
    <property type="molecule type" value="Genomic_DNA"/>
</dbReference>
<sequence>LRRSDLHGLEVPGCEERIILLLFADDTTVYLADADKMSDLQKILDEWCEASRAKFNVKKMEIILIGEKEYRVRMAQTRHRDTASEVIPQETHIAVDGEAVRILGAWFGNNIDDGAPWLPVLGKVTKAFERWEKSKPTIGGRRLIVQMVAGGITQYLAEVQGMPEAVEKKLTKRIRQFMWAEKTMSPVNSETLFAPLESG</sequence>
<accession>A0A0D7A5Z7</accession>
<dbReference type="Proteomes" id="UP000054144">
    <property type="component" value="Unassembled WGS sequence"/>
</dbReference>
<name>A0A0D7A5Z7_9AGAR</name>
<dbReference type="OrthoDB" id="2205812at2759"/>
<proteinExistence type="predicted"/>
<feature type="non-terminal residue" evidence="1">
    <location>
        <position position="1"/>
    </location>
</feature>
<gene>
    <name evidence="1" type="ORF">FISHEDRAFT_8825</name>
</gene>